<keyword evidence="3" id="KW-0418">Kinase</keyword>
<evidence type="ECO:0000313" key="5">
    <source>
        <dbReference type="EMBL" id="TLM79032.1"/>
    </source>
</evidence>
<dbReference type="PANTHER" id="PTHR37419:SF8">
    <property type="entry name" value="TOXIN YJJJ"/>
    <property type="match status" value="1"/>
</dbReference>
<dbReference type="Pfam" id="PF07804">
    <property type="entry name" value="HipA_C"/>
    <property type="match status" value="1"/>
</dbReference>
<dbReference type="PANTHER" id="PTHR37419">
    <property type="entry name" value="SERINE/THREONINE-PROTEIN KINASE TOXIN HIPA"/>
    <property type="match status" value="1"/>
</dbReference>
<feature type="domain" description="HipA-like C-terminal" evidence="4">
    <location>
        <begin position="167"/>
        <end position="404"/>
    </location>
</feature>
<dbReference type="Proteomes" id="UP000306791">
    <property type="component" value="Unassembled WGS sequence"/>
</dbReference>
<evidence type="ECO:0000256" key="3">
    <source>
        <dbReference type="ARBA" id="ARBA00022777"/>
    </source>
</evidence>
<gene>
    <name evidence="5" type="ORF">FDY93_02655</name>
</gene>
<sequence>MKSLTVQILVDGQWQDAAELTLSQPERGAASPTTLGYNLDYALRWMERDDEHACSLNQPVAIMIAHEAPQWLRFLEDIVPSGAARRYWVNYLGLQSATAAQQDTALLEKGTIAPVGNLRIKEALPPRQEDSTLHLRRFNVTDVIERHTDFLEYAQQMGAISGGATGAGGEAPKLLLRCSKENAIWIDTYQDDFTNSDEHYLVKFPRGNRGVDDCDILRAEYHFYHELEAMGVETIATKNMRLMEGERYPSLWLPRFDVCWHDGKWQRYGLESVLSILDKPAGSYLNHFDTLDTLCELLGKRGEDFDQEAFVCEWIKRDLLNIAFANSDNHGRNTAFIKNNGSIRLSPIYDFAPMKADPEGITRTMTWGSPYEEGGEYHWEKIAEKLGSRCPPQKILQTLRQTAGQLQGLKGRLQRRGVPERILSMPAVGFDFLDQKLKRWDLI</sequence>
<keyword evidence="2" id="KW-0808">Transferase</keyword>
<dbReference type="InterPro" id="IPR052028">
    <property type="entry name" value="HipA_Ser/Thr_kinase"/>
</dbReference>
<accession>A0ABY2UKR5</accession>
<proteinExistence type="inferred from homology"/>
<evidence type="ECO:0000259" key="4">
    <source>
        <dbReference type="Pfam" id="PF07804"/>
    </source>
</evidence>
<reference evidence="5 6" key="1">
    <citation type="submission" date="2019-05" db="EMBL/GenBank/DDBJ databases">
        <title>Microbulbifer harenosus sp. nov., an alginate-degrading bacterium isolated from coastal sand.</title>
        <authorList>
            <person name="Huang H."/>
            <person name="Mo K."/>
            <person name="Bao S."/>
        </authorList>
    </citation>
    <scope>NUCLEOTIDE SEQUENCE [LARGE SCALE GENOMIC DNA]</scope>
    <source>
        <strain evidence="5 6">HB161719</strain>
    </source>
</reference>
<protein>
    <submittedName>
        <fullName evidence="5">Type II toxin-antitoxin system HipA family toxin</fullName>
    </submittedName>
</protein>
<organism evidence="5 6">
    <name type="scientific">Microbulbifer harenosus</name>
    <dbReference type="NCBI Taxonomy" id="2576840"/>
    <lineage>
        <taxon>Bacteria</taxon>
        <taxon>Pseudomonadati</taxon>
        <taxon>Pseudomonadota</taxon>
        <taxon>Gammaproteobacteria</taxon>
        <taxon>Cellvibrionales</taxon>
        <taxon>Microbulbiferaceae</taxon>
        <taxon>Microbulbifer</taxon>
    </lineage>
</organism>
<dbReference type="RefSeq" id="WP_138234208.1">
    <property type="nucleotide sequence ID" value="NZ_CP185860.1"/>
</dbReference>
<dbReference type="PIRSF" id="PIRSF028135">
    <property type="entry name" value="UCP028135_HipA-like"/>
    <property type="match status" value="1"/>
</dbReference>
<keyword evidence="6" id="KW-1185">Reference proteome</keyword>
<evidence type="ECO:0000313" key="6">
    <source>
        <dbReference type="Proteomes" id="UP000306791"/>
    </source>
</evidence>
<dbReference type="InterPro" id="IPR016869">
    <property type="entry name" value="UCP028135_HipA-like"/>
</dbReference>
<dbReference type="Gene3D" id="1.10.1070.20">
    <property type="match status" value="1"/>
</dbReference>
<comment type="caution">
    <text evidence="5">The sequence shown here is derived from an EMBL/GenBank/DDBJ whole genome shotgun (WGS) entry which is preliminary data.</text>
</comment>
<evidence type="ECO:0000256" key="2">
    <source>
        <dbReference type="ARBA" id="ARBA00022679"/>
    </source>
</evidence>
<comment type="similarity">
    <text evidence="1">Belongs to the HipA Ser/Thr kinase family.</text>
</comment>
<evidence type="ECO:0000256" key="1">
    <source>
        <dbReference type="ARBA" id="ARBA00010164"/>
    </source>
</evidence>
<dbReference type="InterPro" id="IPR012893">
    <property type="entry name" value="HipA-like_C"/>
</dbReference>
<dbReference type="EMBL" id="VANI01000004">
    <property type="protein sequence ID" value="TLM79032.1"/>
    <property type="molecule type" value="Genomic_DNA"/>
</dbReference>
<name>A0ABY2UKR5_9GAMM</name>